<dbReference type="InterPro" id="IPR032466">
    <property type="entry name" value="Metal_Hydrolase"/>
</dbReference>
<dbReference type="SUPFAM" id="SSF51338">
    <property type="entry name" value="Composite domain of metallo-dependent hydrolases"/>
    <property type="match status" value="1"/>
</dbReference>
<dbReference type="InterPro" id="IPR011059">
    <property type="entry name" value="Metal-dep_hydrolase_composite"/>
</dbReference>
<proteinExistence type="predicted"/>
<evidence type="ECO:0000313" key="6">
    <source>
        <dbReference type="EMBL" id="CBI00193.1"/>
    </source>
</evidence>
<dbReference type="NCBIfam" id="TIGR02022">
    <property type="entry name" value="hutF"/>
    <property type="match status" value="1"/>
</dbReference>
<dbReference type="InterPro" id="IPR051607">
    <property type="entry name" value="Metallo-dep_hydrolases"/>
</dbReference>
<dbReference type="PANTHER" id="PTHR11271">
    <property type="entry name" value="GUANINE DEAMINASE"/>
    <property type="match status" value="1"/>
</dbReference>
<keyword evidence="3" id="KW-0378">Hydrolase</keyword>
<dbReference type="GO" id="GO:0046872">
    <property type="term" value="F:metal ion binding"/>
    <property type="evidence" value="ECO:0007669"/>
    <property type="project" value="UniProtKB-KW"/>
</dbReference>
<dbReference type="Gene3D" id="2.30.40.10">
    <property type="entry name" value="Urease, subunit C, domain 1"/>
    <property type="match status" value="1"/>
</dbReference>
<comment type="cofactor">
    <cofactor evidence="1">
        <name>Zn(2+)</name>
        <dbReference type="ChEBI" id="CHEBI:29105"/>
    </cofactor>
</comment>
<accession>E6PZ34</accession>
<gene>
    <name evidence="6" type="ORF">CARN3_1192</name>
</gene>
<feature type="domain" description="Amidohydrolase-related" evidence="5">
    <location>
        <begin position="52"/>
        <end position="439"/>
    </location>
</feature>
<sequence length="470" mass="51273">MSRLYIPDLLLADGQTRAGVGLQVNDRGCVEGIFDAKSASDSIPTQRLPGRILTPGLANAHSHGFQRLFRGRAEGRAVGGDTFWTWREQMYRAAGFVGPEELYDVARAVFLEMVQAGITLVGEFHYLHRDRDGRAYSDPNLLSEQMIRAARSVGLRICLLRSGYFRAGFERAPHAGQARFYEQPGEYLKNLGELAERHRATDGVSVGAAPHSIRAVPLVEMEKIVGWAREHGDLPVHLHISEQVGENAACVVEYGATPVALLAGRGLLDRRTTLIHAIHLSETEFEQVASAGTTICSCPTTERNLGDGIFPAEIAAQMGIPVTFGSDSQAQIEPFEDARQLEYHLRLRDQQRGILDGAARADWKDREPIGAALLRSATSRGYTALGVNGGALRVGEAADFITLDMDDLSLLGAEVGSLAEQVVFAGSRAAVREVFVQGKCILRDGAHPEATEIRERYRTVQARYAGEGSR</sequence>
<dbReference type="PANTHER" id="PTHR11271:SF48">
    <property type="entry name" value="AMIDOHYDROLASE-RELATED DOMAIN-CONTAINING PROTEIN"/>
    <property type="match status" value="1"/>
</dbReference>
<evidence type="ECO:0000256" key="2">
    <source>
        <dbReference type="ARBA" id="ARBA00022723"/>
    </source>
</evidence>
<dbReference type="NCBIfam" id="NF006681">
    <property type="entry name" value="PRK09229.1-2"/>
    <property type="match status" value="1"/>
</dbReference>
<dbReference type="SUPFAM" id="SSF51556">
    <property type="entry name" value="Metallo-dependent hydrolases"/>
    <property type="match status" value="1"/>
</dbReference>
<evidence type="ECO:0000256" key="4">
    <source>
        <dbReference type="ARBA" id="ARBA00022833"/>
    </source>
</evidence>
<comment type="caution">
    <text evidence="6">The sequence shown here is derived from an EMBL/GenBank/DDBJ whole genome shotgun (WGS) entry which is preliminary data.</text>
</comment>
<evidence type="ECO:0000256" key="3">
    <source>
        <dbReference type="ARBA" id="ARBA00022801"/>
    </source>
</evidence>
<dbReference type="InterPro" id="IPR010252">
    <property type="entry name" value="HutF"/>
</dbReference>
<organism evidence="6">
    <name type="scientific">mine drainage metagenome</name>
    <dbReference type="NCBI Taxonomy" id="410659"/>
    <lineage>
        <taxon>unclassified sequences</taxon>
        <taxon>metagenomes</taxon>
        <taxon>ecological metagenomes</taxon>
    </lineage>
</organism>
<dbReference type="Pfam" id="PF01979">
    <property type="entry name" value="Amidohydro_1"/>
    <property type="match status" value="1"/>
</dbReference>
<dbReference type="GO" id="GO:0019239">
    <property type="term" value="F:deaminase activity"/>
    <property type="evidence" value="ECO:0007669"/>
    <property type="project" value="TreeGrafter"/>
</dbReference>
<evidence type="ECO:0000259" key="5">
    <source>
        <dbReference type="Pfam" id="PF01979"/>
    </source>
</evidence>
<keyword evidence="2" id="KW-0479">Metal-binding</keyword>
<dbReference type="GO" id="GO:0005829">
    <property type="term" value="C:cytosol"/>
    <property type="evidence" value="ECO:0007669"/>
    <property type="project" value="TreeGrafter"/>
</dbReference>
<keyword evidence="4" id="KW-0862">Zinc</keyword>
<dbReference type="InterPro" id="IPR006680">
    <property type="entry name" value="Amidohydro-rel"/>
</dbReference>
<name>E6PZ34_9ZZZZ</name>
<protein>
    <submittedName>
        <fullName evidence="6">Putative Formiminoglutamate deiminase hutF</fullName>
    </submittedName>
</protein>
<reference evidence="6" key="1">
    <citation type="submission" date="2009-10" db="EMBL/GenBank/DDBJ databases">
        <title>Diversity of trophic interactions inside an arsenic-rich microbial ecosystem.</title>
        <authorList>
            <person name="Bertin P.N."/>
            <person name="Heinrich-Salmeron A."/>
            <person name="Pelletier E."/>
            <person name="Goulhen-Chollet F."/>
            <person name="Arsene-Ploetze F."/>
            <person name="Gallien S."/>
            <person name="Calteau A."/>
            <person name="Vallenet D."/>
            <person name="Casiot C."/>
            <person name="Chane-Woon-Ming B."/>
            <person name="Giloteaux L."/>
            <person name="Barakat M."/>
            <person name="Bonnefoy V."/>
            <person name="Bruneel O."/>
            <person name="Chandler M."/>
            <person name="Cleiss J."/>
            <person name="Duran R."/>
            <person name="Elbaz-Poulichet F."/>
            <person name="Fonknechten N."/>
            <person name="Lauga B."/>
            <person name="Mornico D."/>
            <person name="Ortet P."/>
            <person name="Schaeffer C."/>
            <person name="Siguier P."/>
            <person name="Alexander Thil Smith A."/>
            <person name="Van Dorsselaer A."/>
            <person name="Weissenbach J."/>
            <person name="Medigue C."/>
            <person name="Le Paslier D."/>
        </authorList>
    </citation>
    <scope>NUCLEOTIDE SEQUENCE</scope>
</reference>
<dbReference type="EMBL" id="CABN01000103">
    <property type="protein sequence ID" value="CBI00193.1"/>
    <property type="molecule type" value="Genomic_DNA"/>
</dbReference>
<dbReference type="AlphaFoldDB" id="E6PZ34"/>
<dbReference type="Gene3D" id="3.20.20.140">
    <property type="entry name" value="Metal-dependent hydrolases"/>
    <property type="match status" value="1"/>
</dbReference>
<evidence type="ECO:0000256" key="1">
    <source>
        <dbReference type="ARBA" id="ARBA00001947"/>
    </source>
</evidence>